<organism evidence="4 5">
    <name type="scientific">Penicillium chermesinum</name>
    <dbReference type="NCBI Taxonomy" id="63820"/>
    <lineage>
        <taxon>Eukaryota</taxon>
        <taxon>Fungi</taxon>
        <taxon>Dikarya</taxon>
        <taxon>Ascomycota</taxon>
        <taxon>Pezizomycotina</taxon>
        <taxon>Eurotiomycetes</taxon>
        <taxon>Eurotiomycetidae</taxon>
        <taxon>Eurotiales</taxon>
        <taxon>Aspergillaceae</taxon>
        <taxon>Penicillium</taxon>
    </lineage>
</organism>
<evidence type="ECO:0000313" key="4">
    <source>
        <dbReference type="EMBL" id="KAJ5239849.1"/>
    </source>
</evidence>
<evidence type="ECO:0000259" key="2">
    <source>
        <dbReference type="Pfam" id="PF07287"/>
    </source>
</evidence>
<feature type="domain" description="AtuA-like ferredoxin-fold" evidence="3">
    <location>
        <begin position="494"/>
        <end position="591"/>
    </location>
</feature>
<evidence type="ECO:0000256" key="1">
    <source>
        <dbReference type="SAM" id="MobiDB-lite"/>
    </source>
</evidence>
<dbReference type="RefSeq" id="XP_058332768.1">
    <property type="nucleotide sequence ID" value="XM_058473765.1"/>
</dbReference>
<protein>
    <submittedName>
        <fullName evidence="4">Uncharacterized protein</fullName>
    </submittedName>
</protein>
<gene>
    <name evidence="4" type="ORF">N7468_004468</name>
</gene>
<dbReference type="PANTHER" id="PTHR47585:SF2">
    <property type="entry name" value="DUF1446 DOMAIN PROTEIN (AFU_ORTHOLOGUE AFUA_6G11420)"/>
    <property type="match status" value="1"/>
</dbReference>
<evidence type="ECO:0000313" key="5">
    <source>
        <dbReference type="Proteomes" id="UP001150941"/>
    </source>
</evidence>
<proteinExistence type="predicted"/>
<dbReference type="Pfam" id="PF07287">
    <property type="entry name" value="AtuA"/>
    <property type="match status" value="1"/>
</dbReference>
<dbReference type="InterPro" id="IPR056362">
    <property type="entry name" value="AtuA-like_ferredoxin_dom"/>
</dbReference>
<dbReference type="AlphaFoldDB" id="A0A9W9P8M1"/>
<feature type="region of interest" description="Disordered" evidence="1">
    <location>
        <begin position="1"/>
        <end position="20"/>
    </location>
</feature>
<comment type="caution">
    <text evidence="4">The sequence shown here is derived from an EMBL/GenBank/DDBJ whole genome shotgun (WGS) entry which is preliminary data.</text>
</comment>
<dbReference type="GeneID" id="83201068"/>
<dbReference type="EMBL" id="JAPQKS010000003">
    <property type="protein sequence ID" value="KAJ5239849.1"/>
    <property type="molecule type" value="Genomic_DNA"/>
</dbReference>
<name>A0A9W9P8M1_9EURO</name>
<keyword evidence="5" id="KW-1185">Reference proteome</keyword>
<accession>A0A9W9P8M1</accession>
<dbReference type="Proteomes" id="UP001150941">
    <property type="component" value="Unassembled WGS sequence"/>
</dbReference>
<feature type="domain" description="Acyclic terpene utilisation N-terminal" evidence="2">
    <location>
        <begin position="266"/>
        <end position="450"/>
    </location>
</feature>
<evidence type="ECO:0000259" key="3">
    <source>
        <dbReference type="Pfam" id="PF23544"/>
    </source>
</evidence>
<sequence length="603" mass="67569">MSVTHSRTSSGGEDNVEPVQRTMLPGEHFFEYMHMPNRFDFVGDWVVTLHEYPYKWGFKSAHWHGTAMPTHIDVTYTFEKIDDNTTRWSRHRINTLRSGCSNEVDFLEGKNDLEEEYQEITKQYLEKGIPRQPPHNPKPVHEPGWLATLPTVDRARALFSLSQIPELDAIVGDWMSEADMTQNGAKRTPFKNKLQNVNRLGEVRDGYHANFLVKLQPALKHLAANGTKVVCNAGGGNAHGLAEAVKELVALEKLNLRVGWIEGDDVTEALLYEIQGPLYFNTDVVAQIDQIQVQEVGPNRVKVSGVKGHPPPPTTKAGITANGGFAAEYHVYLTGLDISEKVEMVKQQTLHAIGDRIKEFSLLTFTQVGVPQEDPISQDLATVDCRIFAQAPNAELLGPDAFLTWCKMNILQSCPGLTPTLDSRQGIARPYYEYWVALIEQQLVQERAHLPNGESVLLPPPQNTAVYPALQASQDMTADPLPGDSWGPVKKAPLGFICLGRSGDKSSDANLGLFVRHVDEWDWLRGFLSNRRLQELLGRDYPGKPILRFELPHLRAVHFLLKDHLDRGYNAGGGLDTLGKNLAGYIWAKEVEIPLRFLERSRI</sequence>
<reference evidence="4" key="2">
    <citation type="journal article" date="2023" name="IMA Fungus">
        <title>Comparative genomic study of the Penicillium genus elucidates a diverse pangenome and 15 lateral gene transfer events.</title>
        <authorList>
            <person name="Petersen C."/>
            <person name="Sorensen T."/>
            <person name="Nielsen M.R."/>
            <person name="Sondergaard T.E."/>
            <person name="Sorensen J.L."/>
            <person name="Fitzpatrick D.A."/>
            <person name="Frisvad J.C."/>
            <person name="Nielsen K.L."/>
        </authorList>
    </citation>
    <scope>NUCLEOTIDE SEQUENCE</scope>
    <source>
        <strain evidence="4">IBT 19713</strain>
    </source>
</reference>
<reference evidence="4" key="1">
    <citation type="submission" date="2022-11" db="EMBL/GenBank/DDBJ databases">
        <authorList>
            <person name="Petersen C."/>
        </authorList>
    </citation>
    <scope>NUCLEOTIDE SEQUENCE</scope>
    <source>
        <strain evidence="4">IBT 19713</strain>
    </source>
</reference>
<feature type="compositionally biased region" description="Polar residues" evidence="1">
    <location>
        <begin position="1"/>
        <end position="12"/>
    </location>
</feature>
<dbReference type="Pfam" id="PF23544">
    <property type="entry name" value="AtuA_ferredoxin"/>
    <property type="match status" value="1"/>
</dbReference>
<dbReference type="InterPro" id="IPR010839">
    <property type="entry name" value="AtuA_N"/>
</dbReference>
<dbReference type="PANTHER" id="PTHR47585">
    <property type="match status" value="1"/>
</dbReference>
<dbReference type="OrthoDB" id="10265871at2759"/>